<evidence type="ECO:0000256" key="4">
    <source>
        <dbReference type="ARBA" id="ARBA00005189"/>
    </source>
</evidence>
<keyword evidence="16" id="KW-0594">Phospholipid biosynthesis</keyword>
<evidence type="ECO:0000256" key="18">
    <source>
        <dbReference type="RuleBase" id="RU003938"/>
    </source>
</evidence>
<evidence type="ECO:0000256" key="11">
    <source>
        <dbReference type="ARBA" id="ARBA00022692"/>
    </source>
</evidence>
<comment type="pathway">
    <text evidence="4">Lipid metabolism.</text>
</comment>
<evidence type="ECO:0000313" key="20">
    <source>
        <dbReference type="EMBL" id="EJF88631.1"/>
    </source>
</evidence>
<evidence type="ECO:0000313" key="21">
    <source>
        <dbReference type="Proteomes" id="UP000008952"/>
    </source>
</evidence>
<keyword evidence="11 18" id="KW-0812">Transmembrane</keyword>
<dbReference type="Pfam" id="PF01148">
    <property type="entry name" value="CTP_transf_1"/>
    <property type="match status" value="1"/>
</dbReference>
<dbReference type="EC" id="2.7.7.41" evidence="6 18"/>
<evidence type="ECO:0000256" key="5">
    <source>
        <dbReference type="ARBA" id="ARBA00010185"/>
    </source>
</evidence>
<dbReference type="STRING" id="1094558.ME5_01182"/>
<name>J0QS08_9HYPH</name>
<dbReference type="OrthoDB" id="9799199at2"/>
<dbReference type="GO" id="GO:0004605">
    <property type="term" value="F:phosphatidate cytidylyltransferase activity"/>
    <property type="evidence" value="ECO:0007669"/>
    <property type="project" value="UniProtKB-EC"/>
</dbReference>
<dbReference type="EMBL" id="AIMB01000008">
    <property type="protein sequence ID" value="EJF88631.1"/>
    <property type="molecule type" value="Genomic_DNA"/>
</dbReference>
<evidence type="ECO:0000256" key="16">
    <source>
        <dbReference type="ARBA" id="ARBA00023209"/>
    </source>
</evidence>
<dbReference type="RefSeq" id="WP_008039347.1">
    <property type="nucleotide sequence ID" value="NZ_JH725147.1"/>
</dbReference>
<gene>
    <name evidence="20" type="ORF">ME5_01182</name>
</gene>
<evidence type="ECO:0000256" key="12">
    <source>
        <dbReference type="ARBA" id="ARBA00022695"/>
    </source>
</evidence>
<protein>
    <recommendedName>
        <fullName evidence="7 18">Phosphatidate cytidylyltransferase</fullName>
        <ecNumber evidence="6 18">2.7.7.41</ecNumber>
    </recommendedName>
</protein>
<dbReference type="GO" id="GO:0016024">
    <property type="term" value="P:CDP-diacylglycerol biosynthetic process"/>
    <property type="evidence" value="ECO:0007669"/>
    <property type="project" value="UniProtKB-UniPathway"/>
</dbReference>
<evidence type="ECO:0000256" key="13">
    <source>
        <dbReference type="ARBA" id="ARBA00022989"/>
    </source>
</evidence>
<evidence type="ECO:0000256" key="10">
    <source>
        <dbReference type="ARBA" id="ARBA00022679"/>
    </source>
</evidence>
<accession>J0QS08</accession>
<keyword evidence="17" id="KW-1208">Phospholipid metabolism</keyword>
<comment type="subcellular location">
    <subcellularLocation>
        <location evidence="2">Cell membrane</location>
        <topology evidence="2">Multi-pass membrane protein</topology>
    </subcellularLocation>
</comment>
<dbReference type="InterPro" id="IPR000374">
    <property type="entry name" value="PC_trans"/>
</dbReference>
<dbReference type="Proteomes" id="UP000008952">
    <property type="component" value="Unassembled WGS sequence"/>
</dbReference>
<evidence type="ECO:0000256" key="7">
    <source>
        <dbReference type="ARBA" id="ARBA00019373"/>
    </source>
</evidence>
<comment type="catalytic activity">
    <reaction evidence="1 18">
        <text>a 1,2-diacyl-sn-glycero-3-phosphate + CTP + H(+) = a CDP-1,2-diacyl-sn-glycerol + diphosphate</text>
        <dbReference type="Rhea" id="RHEA:16229"/>
        <dbReference type="ChEBI" id="CHEBI:15378"/>
        <dbReference type="ChEBI" id="CHEBI:33019"/>
        <dbReference type="ChEBI" id="CHEBI:37563"/>
        <dbReference type="ChEBI" id="CHEBI:58332"/>
        <dbReference type="ChEBI" id="CHEBI:58608"/>
        <dbReference type="EC" id="2.7.7.41"/>
    </reaction>
</comment>
<feature type="transmembrane region" description="Helical" evidence="19">
    <location>
        <begin position="12"/>
        <end position="42"/>
    </location>
</feature>
<evidence type="ECO:0000256" key="17">
    <source>
        <dbReference type="ARBA" id="ARBA00023264"/>
    </source>
</evidence>
<evidence type="ECO:0000256" key="19">
    <source>
        <dbReference type="SAM" id="Phobius"/>
    </source>
</evidence>
<dbReference type="UniPathway" id="UPA00557">
    <property type="reaction ID" value="UER00614"/>
</dbReference>
<dbReference type="AlphaFoldDB" id="J0QS08"/>
<dbReference type="PATRIC" id="fig|1094558.3.peg.1280"/>
<dbReference type="PANTHER" id="PTHR46382:SF1">
    <property type="entry name" value="PHOSPHATIDATE CYTIDYLYLTRANSFERASE"/>
    <property type="match status" value="1"/>
</dbReference>
<evidence type="ECO:0000256" key="3">
    <source>
        <dbReference type="ARBA" id="ARBA00005119"/>
    </source>
</evidence>
<feature type="transmembrane region" description="Helical" evidence="19">
    <location>
        <begin position="125"/>
        <end position="146"/>
    </location>
</feature>
<comment type="similarity">
    <text evidence="5 18">Belongs to the CDS family.</text>
</comment>
<keyword evidence="14" id="KW-0443">Lipid metabolism</keyword>
<keyword evidence="15 19" id="KW-0472">Membrane</keyword>
<sequence>MSNLVMRSLTAIILGSIALWLTWVGGVPFAFFSWVIGGLVLYEWTNITSIKWKIWQKLCVLLCYIIIGIFLFFDFSAPFVFGFIILCALLLGITSVKTAGWISGGFLYACLPAVSLAYIRGDEPFGFGAIIFLFAVVWGTDIAAYFNGRALGGPKLAPRFSPNKTWSGAVGGALVGVAGGTLVAYLALDTSPANFFIPLLAFILSIMSQCGDIAESWVKRYFSVKDSGTFLPGHGGFMDRVDGLVFAAVILYIIGAIVSDVNVPSNMFNMI</sequence>
<dbReference type="PANTHER" id="PTHR46382">
    <property type="entry name" value="PHOSPHATIDATE CYTIDYLYLTRANSFERASE"/>
    <property type="match status" value="1"/>
</dbReference>
<reference evidence="20 21" key="1">
    <citation type="submission" date="2012-03" db="EMBL/GenBank/DDBJ databases">
        <title>The Genome Sequence of Bartonella tamiae Th239.</title>
        <authorList>
            <consortium name="The Broad Institute Genome Sequencing Platform"/>
            <consortium name="The Broad Institute Genome Sequencing Center for Infectious Disease"/>
            <person name="Feldgarden M."/>
            <person name="Kirby J."/>
            <person name="Kosoy M."/>
            <person name="Birtles R."/>
            <person name="Probert W.S."/>
            <person name="Chiaraviglio L."/>
            <person name="Young S.K."/>
            <person name="Zeng Q."/>
            <person name="Gargeya S."/>
            <person name="Fitzgerald M."/>
            <person name="Haas B."/>
            <person name="Abouelleil A."/>
            <person name="Alvarado L."/>
            <person name="Arachchi H.M."/>
            <person name="Berlin A."/>
            <person name="Chapman S.B."/>
            <person name="Gearin G."/>
            <person name="Goldberg J."/>
            <person name="Griggs A."/>
            <person name="Gujja S."/>
            <person name="Hansen M."/>
            <person name="Heiman D."/>
            <person name="Howarth C."/>
            <person name="Larimer J."/>
            <person name="Lui A."/>
            <person name="MacDonald P.J.P."/>
            <person name="McCowen C."/>
            <person name="Montmayeur A."/>
            <person name="Murphy C."/>
            <person name="Neiman D."/>
            <person name="Pearson M."/>
            <person name="Priest M."/>
            <person name="Roberts A."/>
            <person name="Saif S."/>
            <person name="Shea T."/>
            <person name="Sisk P."/>
            <person name="Stolte C."/>
            <person name="Sykes S."/>
            <person name="Wortman J."/>
            <person name="Nusbaum C."/>
            <person name="Birren B."/>
        </authorList>
    </citation>
    <scope>NUCLEOTIDE SEQUENCE [LARGE SCALE GENOMIC DNA]</scope>
    <source>
        <strain evidence="20 21">Th239</strain>
    </source>
</reference>
<evidence type="ECO:0000256" key="9">
    <source>
        <dbReference type="ARBA" id="ARBA00022516"/>
    </source>
</evidence>
<evidence type="ECO:0000256" key="15">
    <source>
        <dbReference type="ARBA" id="ARBA00023136"/>
    </source>
</evidence>
<comment type="caution">
    <text evidence="20">The sequence shown here is derived from an EMBL/GenBank/DDBJ whole genome shotgun (WGS) entry which is preliminary data.</text>
</comment>
<keyword evidence="12 18" id="KW-0548">Nucleotidyltransferase</keyword>
<dbReference type="HOGENOM" id="CLU_037294_1_1_5"/>
<keyword evidence="8" id="KW-1003">Cell membrane</keyword>
<keyword evidence="9" id="KW-0444">Lipid biosynthesis</keyword>
<dbReference type="GO" id="GO:0005886">
    <property type="term" value="C:plasma membrane"/>
    <property type="evidence" value="ECO:0007669"/>
    <property type="project" value="UniProtKB-SubCell"/>
</dbReference>
<proteinExistence type="inferred from homology"/>
<keyword evidence="21" id="KW-1185">Reference proteome</keyword>
<evidence type="ECO:0000256" key="2">
    <source>
        <dbReference type="ARBA" id="ARBA00004651"/>
    </source>
</evidence>
<feature type="transmembrane region" description="Helical" evidence="19">
    <location>
        <begin position="166"/>
        <end position="188"/>
    </location>
</feature>
<evidence type="ECO:0000256" key="6">
    <source>
        <dbReference type="ARBA" id="ARBA00012487"/>
    </source>
</evidence>
<feature type="transmembrane region" description="Helical" evidence="19">
    <location>
        <begin position="194"/>
        <end position="214"/>
    </location>
</feature>
<evidence type="ECO:0000256" key="1">
    <source>
        <dbReference type="ARBA" id="ARBA00001698"/>
    </source>
</evidence>
<keyword evidence="10 18" id="KW-0808">Transferase</keyword>
<evidence type="ECO:0000256" key="14">
    <source>
        <dbReference type="ARBA" id="ARBA00023098"/>
    </source>
</evidence>
<feature type="transmembrane region" description="Helical" evidence="19">
    <location>
        <begin position="101"/>
        <end position="119"/>
    </location>
</feature>
<dbReference type="PROSITE" id="PS01315">
    <property type="entry name" value="CDS"/>
    <property type="match status" value="1"/>
</dbReference>
<evidence type="ECO:0000256" key="8">
    <source>
        <dbReference type="ARBA" id="ARBA00022475"/>
    </source>
</evidence>
<feature type="transmembrane region" description="Helical" evidence="19">
    <location>
        <begin position="244"/>
        <end position="263"/>
    </location>
</feature>
<dbReference type="eggNOG" id="COG0575">
    <property type="taxonomic scope" value="Bacteria"/>
</dbReference>
<keyword evidence="13 19" id="KW-1133">Transmembrane helix</keyword>
<organism evidence="20 21">
    <name type="scientific">Bartonella tamiae Th239</name>
    <dbReference type="NCBI Taxonomy" id="1094558"/>
    <lineage>
        <taxon>Bacteria</taxon>
        <taxon>Pseudomonadati</taxon>
        <taxon>Pseudomonadota</taxon>
        <taxon>Alphaproteobacteria</taxon>
        <taxon>Hyphomicrobiales</taxon>
        <taxon>Bartonellaceae</taxon>
        <taxon>Bartonella</taxon>
    </lineage>
</organism>
<comment type="pathway">
    <text evidence="3 18">Phospholipid metabolism; CDP-diacylglycerol biosynthesis; CDP-diacylglycerol from sn-glycerol 3-phosphate: step 3/3.</text>
</comment>